<reference evidence="1 2" key="1">
    <citation type="submission" date="2016-11" db="EMBL/GenBank/DDBJ databases">
        <authorList>
            <person name="Jaros S."/>
            <person name="Januszkiewicz K."/>
            <person name="Wedrychowicz H."/>
        </authorList>
    </citation>
    <scope>NUCLEOTIDE SEQUENCE [LARGE SCALE GENOMIC DNA]</scope>
    <source>
        <strain evidence="1 2">DSM 27406</strain>
    </source>
</reference>
<dbReference type="InterPro" id="IPR006530">
    <property type="entry name" value="YD"/>
</dbReference>
<dbReference type="Pfam" id="PF05593">
    <property type="entry name" value="RHS_repeat"/>
    <property type="match status" value="1"/>
</dbReference>
<keyword evidence="2" id="KW-1185">Reference proteome</keyword>
<dbReference type="OrthoDB" id="9814627at2"/>
<organism evidence="1 2">
    <name type="scientific">Chitinophaga jiangningensis</name>
    <dbReference type="NCBI Taxonomy" id="1419482"/>
    <lineage>
        <taxon>Bacteria</taxon>
        <taxon>Pseudomonadati</taxon>
        <taxon>Bacteroidota</taxon>
        <taxon>Chitinophagia</taxon>
        <taxon>Chitinophagales</taxon>
        <taxon>Chitinophagaceae</taxon>
        <taxon>Chitinophaga</taxon>
    </lineage>
</organism>
<protein>
    <submittedName>
        <fullName evidence="1">YD repeat-containing protein</fullName>
    </submittedName>
</protein>
<dbReference type="STRING" id="1419482.SAMN05444266_101102"/>
<dbReference type="Proteomes" id="UP000184420">
    <property type="component" value="Unassembled WGS sequence"/>
</dbReference>
<dbReference type="EMBL" id="FRBL01000001">
    <property type="protein sequence ID" value="SHK77651.1"/>
    <property type="molecule type" value="Genomic_DNA"/>
</dbReference>
<dbReference type="InterPro" id="IPR031325">
    <property type="entry name" value="RHS_repeat"/>
</dbReference>
<dbReference type="AlphaFoldDB" id="A0A1M6V8F8"/>
<name>A0A1M6V8F8_9BACT</name>
<evidence type="ECO:0000313" key="2">
    <source>
        <dbReference type="Proteomes" id="UP000184420"/>
    </source>
</evidence>
<evidence type="ECO:0000313" key="1">
    <source>
        <dbReference type="EMBL" id="SHK77651.1"/>
    </source>
</evidence>
<sequence>MKRFSVFCLLGAMLMIYSRTHSQSLTSLPKIFPHEPLIGVTAETNQNGRVQRYSYDPYGRLQSIRDQENNILKLIQYKYSTETTN</sequence>
<dbReference type="NCBIfam" id="TIGR01643">
    <property type="entry name" value="YD_repeat_2x"/>
    <property type="match status" value="1"/>
</dbReference>
<gene>
    <name evidence="1" type="ORF">SAMN05444266_101102</name>
</gene>
<accession>A0A1M6V8F8</accession>
<proteinExistence type="predicted"/>